<sequence length="756" mass="80544">MTVRVITLLIHFATANIIFPYVQPICDPTNLAYPGCLRGQVCLANGTCKLDDDPFYPQSFRRRADDLVNIVPPRSDGKCGQNAGGATCGPDPKGPFGPCCSQHGWCGKTDVHCAASQGCQAEFGVCASVTTSSIITSTKAAKPNSETARVSSGEPVIGIPTSSAPRQPQTTVITEDGSCGIQHDHTECGDWSNGACCSMYGFCGNTIAHCGDGCQSGPCLNEAVPKAPGPSPAPANANPGKFSLVGDSGVPAMHAGLLPNGKVVFLDKVENYTQMKLPNGQYAYSSEWDPVSKKVVPLGYKTNAFCAGGIFLADGTFVSLGGNFPLTDIDPTVGDGFKAIRHLRRSLTDASLDGQNWIEGANQMSTGRWYASAQTLPDGKIFVASGSLNGLDPTVFANNNPTYEILSRNGQPVGGSIPMELLVKAQPYYMYPFIHLLRDGSLFVFASKSSELFDSVTNRTIRQFTDLPGDYRSYPNTGSSVILPLSSANNWDPEVYVCGGGAYQDLTSPTDPSCGRIAPLSQNPEWEMDSMPQGRCMVEGVLLPDGSVAWLNGASKGAQGFLLAANPTLELLLMDPTKPLGQRWMTDAASEIPRLYHSVALLLLDGTILVAGSNPVEMPILKPTEQSPYVTEFRMEIYTPPYLRDDNATKRPSKLTLSKTTVSASSGTDSVTATFSVPKGANKAKVSLIYGGFVTHSVHMGQRMLWLDIEGWKAGNTEQKIVVKAPPSTSVAPPGPYMLFVVVDGIPSVGQFVMVN</sequence>
<dbReference type="EMBL" id="ML975169">
    <property type="protein sequence ID" value="KAF1809892.1"/>
    <property type="molecule type" value="Genomic_DNA"/>
</dbReference>
<dbReference type="CDD" id="cd11618">
    <property type="entry name" value="ChtBD1_1"/>
    <property type="match status" value="2"/>
</dbReference>
<protein>
    <submittedName>
        <fullName evidence="7 9">Glyoxal oxidase</fullName>
    </submittedName>
</protein>
<dbReference type="GO" id="GO:0008061">
    <property type="term" value="F:chitin binding"/>
    <property type="evidence" value="ECO:0007669"/>
    <property type="project" value="UniProtKB-UniRule"/>
</dbReference>
<keyword evidence="2 5" id="KW-0732">Signal</keyword>
<evidence type="ECO:0000313" key="9">
    <source>
        <dbReference type="RefSeq" id="XP_033531523.1"/>
    </source>
</evidence>
<dbReference type="CDD" id="cd02851">
    <property type="entry name" value="E_set_GO_C"/>
    <property type="match status" value="1"/>
</dbReference>
<dbReference type="SUPFAM" id="SSF57016">
    <property type="entry name" value="Plant lectins/antimicrobial peptides"/>
    <property type="match status" value="2"/>
</dbReference>
<proteinExistence type="predicted"/>
<dbReference type="InterPro" id="IPR011043">
    <property type="entry name" value="Gal_Oxase/kelch_b-propeller"/>
</dbReference>
<organism evidence="7">
    <name type="scientific">Eremomyces bilateralis CBS 781.70</name>
    <dbReference type="NCBI Taxonomy" id="1392243"/>
    <lineage>
        <taxon>Eukaryota</taxon>
        <taxon>Fungi</taxon>
        <taxon>Dikarya</taxon>
        <taxon>Ascomycota</taxon>
        <taxon>Pezizomycotina</taxon>
        <taxon>Dothideomycetes</taxon>
        <taxon>Dothideomycetes incertae sedis</taxon>
        <taxon>Eremomycetales</taxon>
        <taxon>Eremomycetaceae</taxon>
        <taxon>Eremomyces</taxon>
    </lineage>
</organism>
<feature type="domain" description="Chitin-binding type-1" evidence="6">
    <location>
        <begin position="76"/>
        <end position="128"/>
    </location>
</feature>
<dbReference type="RefSeq" id="XP_033531523.1">
    <property type="nucleotide sequence ID" value="XM_033681996.1"/>
</dbReference>
<reference evidence="7 9" key="1">
    <citation type="submission" date="2020-01" db="EMBL/GenBank/DDBJ databases">
        <authorList>
            <consortium name="DOE Joint Genome Institute"/>
            <person name="Haridas S."/>
            <person name="Albert R."/>
            <person name="Binder M."/>
            <person name="Bloem J."/>
            <person name="Labutti K."/>
            <person name="Salamov A."/>
            <person name="Andreopoulos B."/>
            <person name="Baker S.E."/>
            <person name="Barry K."/>
            <person name="Bills G."/>
            <person name="Bluhm B.H."/>
            <person name="Cannon C."/>
            <person name="Castanera R."/>
            <person name="Culley D.E."/>
            <person name="Daum C."/>
            <person name="Ezra D."/>
            <person name="Gonzalez J.B."/>
            <person name="Henrissat B."/>
            <person name="Kuo A."/>
            <person name="Liang C."/>
            <person name="Lipzen A."/>
            <person name="Lutzoni F."/>
            <person name="Magnuson J."/>
            <person name="Mondo S."/>
            <person name="Nolan M."/>
            <person name="Ohm R."/>
            <person name="Pangilinan J."/>
            <person name="Park H.-J."/>
            <person name="Ramirez L."/>
            <person name="Alfaro M."/>
            <person name="Sun H."/>
            <person name="Tritt A."/>
            <person name="Yoshinaga Y."/>
            <person name="Zwiers L.-H."/>
            <person name="Turgeon B.G."/>
            <person name="Goodwin S.B."/>
            <person name="Spatafora J.W."/>
            <person name="Crous P.W."/>
            <person name="Grigoriev I.V."/>
        </authorList>
    </citation>
    <scope>NUCLEOTIDE SEQUENCE</scope>
    <source>
        <strain evidence="7 9">CBS 781.70</strain>
    </source>
</reference>
<dbReference type="InterPro" id="IPR037293">
    <property type="entry name" value="Gal_Oxidase_central_sf"/>
</dbReference>
<dbReference type="InterPro" id="IPR013783">
    <property type="entry name" value="Ig-like_fold"/>
</dbReference>
<evidence type="ECO:0000256" key="3">
    <source>
        <dbReference type="PROSITE-ProRule" id="PRU00261"/>
    </source>
</evidence>
<reference evidence="9" key="2">
    <citation type="submission" date="2020-04" db="EMBL/GenBank/DDBJ databases">
        <authorList>
            <consortium name="NCBI Genome Project"/>
        </authorList>
    </citation>
    <scope>NUCLEOTIDE SEQUENCE</scope>
    <source>
        <strain evidence="9">CBS 781.70</strain>
    </source>
</reference>
<feature type="region of interest" description="Disordered" evidence="4">
    <location>
        <begin position="145"/>
        <end position="170"/>
    </location>
</feature>
<dbReference type="Proteomes" id="UP000504638">
    <property type="component" value="Unplaced"/>
</dbReference>
<feature type="signal peptide" evidence="5">
    <location>
        <begin position="1"/>
        <end position="15"/>
    </location>
</feature>
<comment type="caution">
    <text evidence="3">Lacks conserved residue(s) required for the propagation of feature annotation.</text>
</comment>
<dbReference type="Pfam" id="PF00187">
    <property type="entry name" value="Chitin_bind_1"/>
    <property type="match status" value="2"/>
</dbReference>
<dbReference type="PROSITE" id="PS50941">
    <property type="entry name" value="CHIT_BIND_I_2"/>
    <property type="match status" value="2"/>
</dbReference>
<gene>
    <name evidence="7 9" type="ORF">P152DRAFT_484241</name>
</gene>
<feature type="domain" description="Chitin-binding type-1" evidence="6">
    <location>
        <begin position="176"/>
        <end position="221"/>
    </location>
</feature>
<feature type="compositionally biased region" description="Polar residues" evidence="4">
    <location>
        <begin position="160"/>
        <end position="170"/>
    </location>
</feature>
<dbReference type="Gene3D" id="2.60.40.10">
    <property type="entry name" value="Immunoglobulins"/>
    <property type="match status" value="1"/>
</dbReference>
<dbReference type="OrthoDB" id="2019572at2759"/>
<reference evidence="9" key="3">
    <citation type="submission" date="2025-04" db="UniProtKB">
        <authorList>
            <consortium name="RefSeq"/>
        </authorList>
    </citation>
    <scope>IDENTIFICATION</scope>
    <source>
        <strain evidence="9">CBS 781.70</strain>
    </source>
</reference>
<evidence type="ECO:0000259" key="6">
    <source>
        <dbReference type="PROSITE" id="PS50941"/>
    </source>
</evidence>
<evidence type="ECO:0000256" key="2">
    <source>
        <dbReference type="ARBA" id="ARBA00022729"/>
    </source>
</evidence>
<evidence type="ECO:0000313" key="7">
    <source>
        <dbReference type="EMBL" id="KAF1809892.1"/>
    </source>
</evidence>
<dbReference type="Pfam" id="PF07250">
    <property type="entry name" value="Glyoxal_oxid_N"/>
    <property type="match status" value="1"/>
</dbReference>
<feature type="disulfide bond" evidence="3">
    <location>
        <begin position="196"/>
        <end position="210"/>
    </location>
</feature>
<dbReference type="SUPFAM" id="SSF81296">
    <property type="entry name" value="E set domains"/>
    <property type="match status" value="1"/>
</dbReference>
<dbReference type="Pfam" id="PF09118">
    <property type="entry name" value="GO-like_E_set"/>
    <property type="match status" value="1"/>
</dbReference>
<keyword evidence="1 3" id="KW-0147">Chitin-binding</keyword>
<name>A0A6G1FW21_9PEZI</name>
<evidence type="ECO:0000256" key="1">
    <source>
        <dbReference type="ARBA" id="ARBA00022669"/>
    </source>
</evidence>
<dbReference type="InterPro" id="IPR015202">
    <property type="entry name" value="GO-like_E_set"/>
</dbReference>
<keyword evidence="8" id="KW-1185">Reference proteome</keyword>
<dbReference type="PANTHER" id="PTHR32208">
    <property type="entry name" value="SECRETED PROTEIN-RELATED"/>
    <property type="match status" value="1"/>
</dbReference>
<accession>A0A6G1FW21</accession>
<evidence type="ECO:0000256" key="4">
    <source>
        <dbReference type="SAM" id="MobiDB-lite"/>
    </source>
</evidence>
<dbReference type="Gene3D" id="3.30.60.10">
    <property type="entry name" value="Endochitinase-like"/>
    <property type="match status" value="2"/>
</dbReference>
<dbReference type="Gene3D" id="2.130.10.80">
    <property type="entry name" value="Galactose oxidase/kelch, beta-propeller"/>
    <property type="match status" value="1"/>
</dbReference>
<dbReference type="AlphaFoldDB" id="A0A6G1FW21"/>
<dbReference type="GeneID" id="54422566"/>
<dbReference type="InterPro" id="IPR009880">
    <property type="entry name" value="Glyoxal_oxidase_N"/>
</dbReference>
<feature type="chain" id="PRO_5044631625" evidence="5">
    <location>
        <begin position="16"/>
        <end position="756"/>
    </location>
</feature>
<evidence type="ECO:0000256" key="5">
    <source>
        <dbReference type="SAM" id="SignalP"/>
    </source>
</evidence>
<dbReference type="SMART" id="SM00270">
    <property type="entry name" value="ChtBD1"/>
    <property type="match status" value="2"/>
</dbReference>
<dbReference type="InterPro" id="IPR014756">
    <property type="entry name" value="Ig_E-set"/>
</dbReference>
<keyword evidence="3" id="KW-1015">Disulfide bond</keyword>
<feature type="disulfide bond" evidence="3">
    <location>
        <begin position="99"/>
        <end position="113"/>
    </location>
</feature>
<dbReference type="PANTHER" id="PTHR32208:SF21">
    <property type="entry name" value="LOW QUALITY PROTEIN: ALDEHYDE OXIDASE GLOX-LIKE"/>
    <property type="match status" value="1"/>
</dbReference>
<dbReference type="InterPro" id="IPR001002">
    <property type="entry name" value="Chitin-bd_1"/>
</dbReference>
<evidence type="ECO:0000313" key="8">
    <source>
        <dbReference type="Proteomes" id="UP000504638"/>
    </source>
</evidence>
<dbReference type="SUPFAM" id="SSF50965">
    <property type="entry name" value="Galactose oxidase, central domain"/>
    <property type="match status" value="1"/>
</dbReference>
<dbReference type="InterPro" id="IPR036861">
    <property type="entry name" value="Endochitinase-like_sf"/>
</dbReference>